<reference evidence="2 3" key="2">
    <citation type="submission" date="2009-02" db="EMBL/GenBank/DDBJ databases">
        <title>Draft genome sequence of Holdemania filiformis DSM 12042.</title>
        <authorList>
            <person name="Sudarsanam P."/>
            <person name="Ley R."/>
            <person name="Guruge J."/>
            <person name="Turnbaugh P.J."/>
            <person name="Mahowald M."/>
            <person name="Liep D."/>
            <person name="Gordon J."/>
        </authorList>
    </citation>
    <scope>NUCLEOTIDE SEQUENCE [LARGE SCALE GENOMIC DNA]</scope>
    <source>
        <strain evidence="2 3">DSM 12042</strain>
    </source>
</reference>
<dbReference type="EMBL" id="ACCF01000120">
    <property type="protein sequence ID" value="EEF67747.1"/>
    <property type="molecule type" value="Genomic_DNA"/>
</dbReference>
<feature type="non-terminal residue" evidence="2">
    <location>
        <position position="1"/>
    </location>
</feature>
<organism evidence="2 3">
    <name type="scientific">Holdemania filiformis DSM 12042</name>
    <dbReference type="NCBI Taxonomy" id="545696"/>
    <lineage>
        <taxon>Bacteria</taxon>
        <taxon>Bacillati</taxon>
        <taxon>Bacillota</taxon>
        <taxon>Erysipelotrichia</taxon>
        <taxon>Erysipelotrichales</taxon>
        <taxon>Erysipelotrichaceae</taxon>
        <taxon>Holdemania</taxon>
    </lineage>
</organism>
<gene>
    <name evidence="2" type="ORF">HOLDEFILI_02078</name>
</gene>
<accession>B9Y8D1</accession>
<sequence length="87" mass="9967">VDKDLECQGEADGVTDGVGQDHRRNEEGVMKQNFAFQNGVVRKQNKMIGELQQNDDDEADQREQQTVFHIFSEPMQMQTENLPVQTD</sequence>
<evidence type="ECO:0000256" key="1">
    <source>
        <dbReference type="SAM" id="MobiDB-lite"/>
    </source>
</evidence>
<name>B9Y8D1_9FIRM</name>
<comment type="caution">
    <text evidence="2">The sequence shown here is derived from an EMBL/GenBank/DDBJ whole genome shotgun (WGS) entry which is preliminary data.</text>
</comment>
<evidence type="ECO:0000313" key="2">
    <source>
        <dbReference type="EMBL" id="EEF67747.1"/>
    </source>
</evidence>
<dbReference type="AlphaFoldDB" id="B9Y8D1"/>
<dbReference type="Proteomes" id="UP000005950">
    <property type="component" value="Unassembled WGS sequence"/>
</dbReference>
<proteinExistence type="predicted"/>
<evidence type="ECO:0000313" key="3">
    <source>
        <dbReference type="Proteomes" id="UP000005950"/>
    </source>
</evidence>
<feature type="region of interest" description="Disordered" evidence="1">
    <location>
        <begin position="1"/>
        <end position="25"/>
    </location>
</feature>
<reference evidence="2 3" key="1">
    <citation type="submission" date="2008-12" db="EMBL/GenBank/DDBJ databases">
        <authorList>
            <person name="Fulton L."/>
            <person name="Clifton S."/>
            <person name="Fulton B."/>
            <person name="Xu J."/>
            <person name="Minx P."/>
            <person name="Pepin K.H."/>
            <person name="Johnson M."/>
            <person name="Bhonagiri V."/>
            <person name="Nash W.E."/>
            <person name="Mardis E.R."/>
            <person name="Wilson R.K."/>
        </authorList>
    </citation>
    <scope>NUCLEOTIDE SEQUENCE [LARGE SCALE GENOMIC DNA]</scope>
    <source>
        <strain evidence="2 3">DSM 12042</strain>
    </source>
</reference>
<dbReference type="HOGENOM" id="CLU_2488622_0_0_9"/>
<protein>
    <submittedName>
        <fullName evidence="2">Uncharacterized protein</fullName>
    </submittedName>
</protein>